<comment type="catalytic activity">
    <reaction evidence="1 5 6">
        <text>[protein]-peptidylproline (omega=180) = [protein]-peptidylproline (omega=0)</text>
        <dbReference type="Rhea" id="RHEA:16237"/>
        <dbReference type="Rhea" id="RHEA-COMP:10747"/>
        <dbReference type="Rhea" id="RHEA-COMP:10748"/>
        <dbReference type="ChEBI" id="CHEBI:83833"/>
        <dbReference type="ChEBI" id="CHEBI:83834"/>
        <dbReference type="EC" id="5.2.1.8"/>
    </reaction>
</comment>
<dbReference type="EMBL" id="LXHE01000026">
    <property type="protein sequence ID" value="OAU98759.1"/>
    <property type="molecule type" value="Genomic_DNA"/>
</dbReference>
<protein>
    <recommendedName>
        <fullName evidence="6">Peptidyl-prolyl cis-trans isomerase</fullName>
        <ecNumber evidence="6">5.2.1.8</ecNumber>
    </recommendedName>
</protein>
<evidence type="ECO:0000256" key="3">
    <source>
        <dbReference type="ARBA" id="ARBA00023110"/>
    </source>
</evidence>
<dbReference type="EC" id="5.2.1.8" evidence="6"/>
<comment type="similarity">
    <text evidence="2 6">Belongs to the FKBP-type PPIase family.</text>
</comment>
<comment type="caution">
    <text evidence="8">The sequence shown here is derived from an EMBL/GenBank/DDBJ whole genome shotgun (WGS) entry which is preliminary data.</text>
</comment>
<evidence type="ECO:0000313" key="8">
    <source>
        <dbReference type="EMBL" id="OAU98759.1"/>
    </source>
</evidence>
<dbReference type="GO" id="GO:0003755">
    <property type="term" value="F:peptidyl-prolyl cis-trans isomerase activity"/>
    <property type="evidence" value="ECO:0007669"/>
    <property type="project" value="UniProtKB-UniRule"/>
</dbReference>
<sequence>MNTPILPNEEIRITQGSRVSLHFEVSLMSGEVIDSTFHRDEPVTLTIGDESLLVGFEKVLMNLKAGDTRTAALPAEDAFGQWNPLRMFKPLRAHNLPYPNPTLSSA</sequence>
<organism evidence="8 9">
    <name type="scientific">Moraxella catarrhalis</name>
    <name type="common">Branhamella catarrhalis</name>
    <dbReference type="NCBI Taxonomy" id="480"/>
    <lineage>
        <taxon>Bacteria</taxon>
        <taxon>Pseudomonadati</taxon>
        <taxon>Pseudomonadota</taxon>
        <taxon>Gammaproteobacteria</taxon>
        <taxon>Moraxellales</taxon>
        <taxon>Moraxellaceae</taxon>
        <taxon>Moraxella</taxon>
    </lineage>
</organism>
<evidence type="ECO:0000256" key="5">
    <source>
        <dbReference type="PROSITE-ProRule" id="PRU00277"/>
    </source>
</evidence>
<evidence type="ECO:0000256" key="4">
    <source>
        <dbReference type="ARBA" id="ARBA00023235"/>
    </source>
</evidence>
<accession>A0A7Z0UWT4</accession>
<dbReference type="InterPro" id="IPR001179">
    <property type="entry name" value="PPIase_FKBP_dom"/>
</dbReference>
<dbReference type="Gene3D" id="3.10.50.40">
    <property type="match status" value="1"/>
</dbReference>
<evidence type="ECO:0000256" key="1">
    <source>
        <dbReference type="ARBA" id="ARBA00000971"/>
    </source>
</evidence>
<feature type="domain" description="PPIase FKBP-type" evidence="7">
    <location>
        <begin position="16"/>
        <end position="106"/>
    </location>
</feature>
<dbReference type="SUPFAM" id="SSF54534">
    <property type="entry name" value="FKBP-like"/>
    <property type="match status" value="1"/>
</dbReference>
<evidence type="ECO:0000256" key="6">
    <source>
        <dbReference type="RuleBase" id="RU003915"/>
    </source>
</evidence>
<evidence type="ECO:0000259" key="7">
    <source>
        <dbReference type="PROSITE" id="PS50059"/>
    </source>
</evidence>
<dbReference type="InterPro" id="IPR046357">
    <property type="entry name" value="PPIase_dom_sf"/>
</dbReference>
<gene>
    <name evidence="8" type="ORF">AO382_2270</name>
</gene>
<evidence type="ECO:0000313" key="9">
    <source>
        <dbReference type="Proteomes" id="UP000078446"/>
    </source>
</evidence>
<dbReference type="Proteomes" id="UP000078446">
    <property type="component" value="Unassembled WGS sequence"/>
</dbReference>
<name>A0A7Z0UWT4_MORCA</name>
<dbReference type="AlphaFoldDB" id="A0A7Z0UWT4"/>
<keyword evidence="4 5" id="KW-0413">Isomerase</keyword>
<reference evidence="8 9" key="1">
    <citation type="journal article" date="2016" name="Genome Biol. Evol.">
        <title>Comparative Genomic Analyses of the Moraxella catarrhalis Serosensitive and Seroresistant Lineages Demonstrate Their Independent Evolution.</title>
        <authorList>
            <person name="Earl J.P."/>
            <person name="de Vries S.P."/>
            <person name="Ahmed A."/>
            <person name="Powell E."/>
            <person name="Schultz M.P."/>
            <person name="Hermans P.W."/>
            <person name="Hill D.J."/>
            <person name="Zhou Z."/>
            <person name="Constantinidou C.I."/>
            <person name="Hu F.Z."/>
            <person name="Bootsma H.J."/>
            <person name="Ehrlich G.D."/>
        </authorList>
    </citation>
    <scope>NUCLEOTIDE SEQUENCE [LARGE SCALE GENOMIC DNA]</scope>
    <source>
        <strain evidence="8 9">Z7574</strain>
    </source>
</reference>
<evidence type="ECO:0000256" key="2">
    <source>
        <dbReference type="ARBA" id="ARBA00006577"/>
    </source>
</evidence>
<proteinExistence type="inferred from homology"/>
<dbReference type="Pfam" id="PF00254">
    <property type="entry name" value="FKBP_C"/>
    <property type="match status" value="1"/>
</dbReference>
<dbReference type="PROSITE" id="PS50059">
    <property type="entry name" value="FKBP_PPIASE"/>
    <property type="match status" value="1"/>
</dbReference>
<keyword evidence="3 5" id="KW-0697">Rotamase</keyword>
<dbReference type="PANTHER" id="PTHR47861:SF4">
    <property type="entry name" value="FKBP-TYPE 16 KDA PEPTIDYL-PROLYL CIS-TRANS ISOMERASE"/>
    <property type="match status" value="1"/>
</dbReference>
<dbReference type="PANTHER" id="PTHR47861">
    <property type="entry name" value="FKBP-TYPE PEPTIDYL-PROLYL CIS-TRANS ISOMERASE SLYD"/>
    <property type="match status" value="1"/>
</dbReference>